<protein>
    <submittedName>
        <fullName evidence="7">PTS system IIA component, Fru family</fullName>
    </submittedName>
</protein>
<dbReference type="AlphaFoldDB" id="A0AB38A767"/>
<dbReference type="InterPro" id="IPR002178">
    <property type="entry name" value="PTS_EIIA_type-2_dom"/>
</dbReference>
<dbReference type="InterPro" id="IPR016152">
    <property type="entry name" value="PTrfase/Anion_transptr"/>
</dbReference>
<evidence type="ECO:0000259" key="6">
    <source>
        <dbReference type="PROSITE" id="PS51094"/>
    </source>
</evidence>
<dbReference type="InterPro" id="IPR051541">
    <property type="entry name" value="PTS_SugarTrans_NitroReg"/>
</dbReference>
<evidence type="ECO:0000256" key="1">
    <source>
        <dbReference type="ARBA" id="ARBA00022448"/>
    </source>
</evidence>
<dbReference type="SUPFAM" id="SSF55804">
    <property type="entry name" value="Phoshotransferase/anion transport protein"/>
    <property type="match status" value="1"/>
</dbReference>
<dbReference type="InterPro" id="IPR004715">
    <property type="entry name" value="PTS_IIA_fruc"/>
</dbReference>
<dbReference type="RefSeq" id="WP_002564245.1">
    <property type="nucleotide sequence ID" value="NZ_CALJSN010000009.1"/>
</dbReference>
<evidence type="ECO:0000256" key="3">
    <source>
        <dbReference type="ARBA" id="ARBA00022597"/>
    </source>
</evidence>
<dbReference type="CDD" id="cd00211">
    <property type="entry name" value="PTS_IIA_fru"/>
    <property type="match status" value="1"/>
</dbReference>
<evidence type="ECO:0000256" key="5">
    <source>
        <dbReference type="ARBA" id="ARBA00022683"/>
    </source>
</evidence>
<keyword evidence="2" id="KW-0597">Phosphoprotein</keyword>
<dbReference type="Gene3D" id="3.40.930.10">
    <property type="entry name" value="Mannitol-specific EII, Chain A"/>
    <property type="match status" value="1"/>
</dbReference>
<evidence type="ECO:0000256" key="4">
    <source>
        <dbReference type="ARBA" id="ARBA00022679"/>
    </source>
</evidence>
<gene>
    <name evidence="7" type="ORF">SAMN04489746_1111</name>
</gene>
<dbReference type="GO" id="GO:0016020">
    <property type="term" value="C:membrane"/>
    <property type="evidence" value="ECO:0007669"/>
    <property type="project" value="InterPro"/>
</dbReference>
<dbReference type="GO" id="GO:0009401">
    <property type="term" value="P:phosphoenolpyruvate-dependent sugar phosphotransferase system"/>
    <property type="evidence" value="ECO:0007669"/>
    <property type="project" value="UniProtKB-KW"/>
</dbReference>
<sequence>MTLFSQDHMLGTLQAANQAEVFQALANRAQELGVVANTSAIIADYTQREDEATTGFGGGIAIPHAKSAQVLTATVLFAKLDPAVDWDAIDDKPVDTVISLLVPLGENAEHLKLLSALSRRLVYPEFVQVLKNGSTDEVYELIASVLAGD</sequence>
<dbReference type="PROSITE" id="PS51094">
    <property type="entry name" value="PTS_EIIA_TYPE_2"/>
    <property type="match status" value="1"/>
</dbReference>
<name>A0AB38A767_9ACTN</name>
<keyword evidence="4" id="KW-0808">Transferase</keyword>
<evidence type="ECO:0000313" key="7">
    <source>
        <dbReference type="EMBL" id="SEB81463.1"/>
    </source>
</evidence>
<dbReference type="EMBL" id="FNSH01000001">
    <property type="protein sequence ID" value="SEB81463.1"/>
    <property type="molecule type" value="Genomic_DNA"/>
</dbReference>
<keyword evidence="3" id="KW-0762">Sugar transport</keyword>
<proteinExistence type="predicted"/>
<evidence type="ECO:0000256" key="2">
    <source>
        <dbReference type="ARBA" id="ARBA00022553"/>
    </source>
</evidence>
<feature type="domain" description="PTS EIIA type-2" evidence="6">
    <location>
        <begin position="2"/>
        <end position="145"/>
    </location>
</feature>
<dbReference type="GO" id="GO:0008982">
    <property type="term" value="F:protein-N(PI)-phosphohistidine-sugar phosphotransferase activity"/>
    <property type="evidence" value="ECO:0007669"/>
    <property type="project" value="InterPro"/>
</dbReference>
<dbReference type="PROSITE" id="PS00372">
    <property type="entry name" value="PTS_EIIA_TYPE_2_HIS"/>
    <property type="match status" value="1"/>
</dbReference>
<dbReference type="Proteomes" id="UP000183687">
    <property type="component" value="Unassembled WGS sequence"/>
</dbReference>
<dbReference type="PANTHER" id="PTHR47738">
    <property type="entry name" value="PTS SYSTEM FRUCTOSE-LIKE EIIA COMPONENT-RELATED"/>
    <property type="match status" value="1"/>
</dbReference>
<dbReference type="NCBIfam" id="TIGR00848">
    <property type="entry name" value="fruA"/>
    <property type="match status" value="1"/>
</dbReference>
<dbReference type="NCBIfam" id="NF007389">
    <property type="entry name" value="PRK09913.1"/>
    <property type="match status" value="1"/>
</dbReference>
<comment type="caution">
    <text evidence="7">The sequence shown here is derived from an EMBL/GenBank/DDBJ whole genome shotgun (WGS) entry which is preliminary data.</text>
</comment>
<keyword evidence="1" id="KW-0813">Transport</keyword>
<organism evidence="7 8">
    <name type="scientific">Atopobium minutum</name>
    <dbReference type="NCBI Taxonomy" id="1381"/>
    <lineage>
        <taxon>Bacteria</taxon>
        <taxon>Bacillati</taxon>
        <taxon>Actinomycetota</taxon>
        <taxon>Coriobacteriia</taxon>
        <taxon>Coriobacteriales</taxon>
        <taxon>Atopobiaceae</taxon>
        <taxon>Atopobium</taxon>
    </lineage>
</organism>
<reference evidence="7 8" key="1">
    <citation type="submission" date="2016-10" db="EMBL/GenBank/DDBJ databases">
        <authorList>
            <person name="Varghese N."/>
            <person name="Submissions S."/>
        </authorList>
    </citation>
    <scope>NUCLEOTIDE SEQUENCE [LARGE SCALE GENOMIC DNA]</scope>
    <source>
        <strain evidence="7 8">DSM 20586</strain>
    </source>
</reference>
<keyword evidence="5" id="KW-0598">Phosphotransferase system</keyword>
<dbReference type="Pfam" id="PF00359">
    <property type="entry name" value="PTS_EIIA_2"/>
    <property type="match status" value="1"/>
</dbReference>
<evidence type="ECO:0000313" key="8">
    <source>
        <dbReference type="Proteomes" id="UP000183687"/>
    </source>
</evidence>
<accession>A0AB38A767</accession>